<proteinExistence type="predicted"/>
<dbReference type="Pfam" id="PF06685">
    <property type="entry name" value="DUF1186"/>
    <property type="match status" value="1"/>
</dbReference>
<dbReference type="SUPFAM" id="SSF103642">
    <property type="entry name" value="Sec-C motif"/>
    <property type="match status" value="1"/>
</dbReference>
<evidence type="ECO:0000313" key="3">
    <source>
        <dbReference type="Proteomes" id="UP001519287"/>
    </source>
</evidence>
<evidence type="ECO:0000256" key="1">
    <source>
        <dbReference type="SAM" id="MobiDB-lite"/>
    </source>
</evidence>
<reference evidence="2 3" key="1">
    <citation type="submission" date="2021-03" db="EMBL/GenBank/DDBJ databases">
        <title>Genomic Encyclopedia of Type Strains, Phase IV (KMG-IV): sequencing the most valuable type-strain genomes for metagenomic binning, comparative biology and taxonomic classification.</title>
        <authorList>
            <person name="Goeker M."/>
        </authorList>
    </citation>
    <scope>NUCLEOTIDE SEQUENCE [LARGE SCALE GENOMIC DNA]</scope>
    <source>
        <strain evidence="2 3">DSM 26048</strain>
    </source>
</reference>
<name>A0ABS4J7I0_9BACL</name>
<dbReference type="EMBL" id="JAGGLB010000038">
    <property type="protein sequence ID" value="MBP1995773.1"/>
    <property type="molecule type" value="Genomic_DNA"/>
</dbReference>
<dbReference type="Gene3D" id="3.10.450.50">
    <property type="match status" value="1"/>
</dbReference>
<dbReference type="Pfam" id="PF02810">
    <property type="entry name" value="SEC-C"/>
    <property type="match status" value="1"/>
</dbReference>
<comment type="caution">
    <text evidence="2">The sequence shown here is derived from an EMBL/GenBank/DDBJ whole genome shotgun (WGS) entry which is preliminary data.</text>
</comment>
<organism evidence="2 3">
    <name type="scientific">Paenibacillus eucommiae</name>
    <dbReference type="NCBI Taxonomy" id="1355755"/>
    <lineage>
        <taxon>Bacteria</taxon>
        <taxon>Bacillati</taxon>
        <taxon>Bacillota</taxon>
        <taxon>Bacilli</taxon>
        <taxon>Bacillales</taxon>
        <taxon>Paenibacillaceae</taxon>
        <taxon>Paenibacillus</taxon>
    </lineage>
</organism>
<dbReference type="PANTHER" id="PTHR33747">
    <property type="entry name" value="UPF0225 PROTEIN SCO1677"/>
    <property type="match status" value="1"/>
</dbReference>
<feature type="region of interest" description="Disordered" evidence="1">
    <location>
        <begin position="259"/>
        <end position="283"/>
    </location>
</feature>
<gene>
    <name evidence="2" type="ORF">J2Z66_007415</name>
</gene>
<dbReference type="Proteomes" id="UP001519287">
    <property type="component" value="Unassembled WGS sequence"/>
</dbReference>
<sequence>MEQLLQTIRYQEGKFPLNELQQIIERKEEAIPYLLEIMVHLKEDYKQVIDRPNRFDYIYAYYLLAQFQVKELYPILIDILSTTGDNAEDIFDDDITDSIGRILATVYNGDIDSLLSLIENEQANEYARGQGLIALVALVFKGELSREFVMDYLKQLMNGKIAEGNYYLNAEIVCCCDYLYPEEVYADIERMFEEDDVDLLIDMDAIDKTLTRTKEEVLHSSQNNNKFQLLTDTIKELEGWACFQTTNFKLRAKAPSKVKTGAAKSEPARNPAVKTEKIGRNDPCTCGSGKKYKNCCGK</sequence>
<dbReference type="InterPro" id="IPR004027">
    <property type="entry name" value="SEC_C_motif"/>
</dbReference>
<dbReference type="PANTHER" id="PTHR33747:SF1">
    <property type="entry name" value="ADENYLATE CYCLASE-ASSOCIATED CAP C-TERMINAL DOMAIN-CONTAINING PROTEIN"/>
    <property type="match status" value="1"/>
</dbReference>
<evidence type="ECO:0000313" key="2">
    <source>
        <dbReference type="EMBL" id="MBP1995773.1"/>
    </source>
</evidence>
<keyword evidence="3" id="KW-1185">Reference proteome</keyword>
<evidence type="ECO:0008006" key="4">
    <source>
        <dbReference type="Google" id="ProtNLM"/>
    </source>
</evidence>
<dbReference type="InterPro" id="IPR010602">
    <property type="entry name" value="DUF1186"/>
</dbReference>
<protein>
    <recommendedName>
        <fullName evidence="4">DUF1186 domain-containing protein</fullName>
    </recommendedName>
</protein>
<accession>A0ABS4J7I0</accession>